<protein>
    <submittedName>
        <fullName evidence="2">Putative isopenicillin N synthase-like protein</fullName>
    </submittedName>
</protein>
<evidence type="ECO:0000259" key="1">
    <source>
        <dbReference type="Pfam" id="PF03171"/>
    </source>
</evidence>
<dbReference type="PANTHER" id="PTHR47990">
    <property type="entry name" value="2-OXOGLUTARATE (2OG) AND FE(II)-DEPENDENT OXYGENASE SUPERFAMILY PROTEIN-RELATED"/>
    <property type="match status" value="1"/>
</dbReference>
<dbReference type="AlphaFoldDB" id="A0A251UZN8"/>
<dbReference type="Gene3D" id="2.60.120.330">
    <property type="entry name" value="B-lactam Antibiotic, Isopenicillin N Synthase, Chain"/>
    <property type="match status" value="1"/>
</dbReference>
<dbReference type="Pfam" id="PF03171">
    <property type="entry name" value="2OG-FeII_Oxy"/>
    <property type="match status" value="1"/>
</dbReference>
<feature type="domain" description="Isopenicillin N synthase-like Fe(2+) 2OG dioxygenase" evidence="1">
    <location>
        <begin position="27"/>
        <end position="57"/>
    </location>
</feature>
<dbReference type="EMBL" id="CM007893">
    <property type="protein sequence ID" value="OTG27821.1"/>
    <property type="molecule type" value="Genomic_DNA"/>
</dbReference>
<dbReference type="Proteomes" id="UP000215914">
    <property type="component" value="Chromosome 4"/>
</dbReference>
<proteinExistence type="predicted"/>
<sequence length="116" mass="13393">MSVASCFVGAVSEEVRLQERRPLIKFALSNGKYKSCLHRVSVNSLSPRLSLVFFLCPKGDRELKAPQELVEKDGKKEYPDFTWGEFLQFTQKNHRADENTLQLFTKWLLTSKNRNA</sequence>
<dbReference type="InterPro" id="IPR027443">
    <property type="entry name" value="IPNS-like_sf"/>
</dbReference>
<evidence type="ECO:0000313" key="3">
    <source>
        <dbReference type="Proteomes" id="UP000215914"/>
    </source>
</evidence>
<dbReference type="InParanoid" id="A0A251UZN8"/>
<organism evidence="2 3">
    <name type="scientific">Helianthus annuus</name>
    <name type="common">Common sunflower</name>
    <dbReference type="NCBI Taxonomy" id="4232"/>
    <lineage>
        <taxon>Eukaryota</taxon>
        <taxon>Viridiplantae</taxon>
        <taxon>Streptophyta</taxon>
        <taxon>Embryophyta</taxon>
        <taxon>Tracheophyta</taxon>
        <taxon>Spermatophyta</taxon>
        <taxon>Magnoliopsida</taxon>
        <taxon>eudicotyledons</taxon>
        <taxon>Gunneridae</taxon>
        <taxon>Pentapetalae</taxon>
        <taxon>asterids</taxon>
        <taxon>campanulids</taxon>
        <taxon>Asterales</taxon>
        <taxon>Asteraceae</taxon>
        <taxon>Asteroideae</taxon>
        <taxon>Heliantheae alliance</taxon>
        <taxon>Heliantheae</taxon>
        <taxon>Helianthus</taxon>
    </lineage>
</organism>
<dbReference type="SUPFAM" id="SSF51197">
    <property type="entry name" value="Clavaminate synthase-like"/>
    <property type="match status" value="1"/>
</dbReference>
<evidence type="ECO:0000313" key="2">
    <source>
        <dbReference type="EMBL" id="OTG27821.1"/>
    </source>
</evidence>
<keyword evidence="3" id="KW-1185">Reference proteome</keyword>
<gene>
    <name evidence="2" type="ORF">HannXRQ_Chr04g0104221</name>
</gene>
<dbReference type="OMA" id="HWFIVEP"/>
<accession>A0A251UZN8</accession>
<name>A0A251UZN8_HELAN</name>
<dbReference type="InterPro" id="IPR050231">
    <property type="entry name" value="Iron_ascorbate_oxido_reductase"/>
</dbReference>
<dbReference type="InterPro" id="IPR044861">
    <property type="entry name" value="IPNS-like_FE2OG_OXY"/>
</dbReference>
<reference evidence="3" key="1">
    <citation type="journal article" date="2017" name="Nature">
        <title>The sunflower genome provides insights into oil metabolism, flowering and Asterid evolution.</title>
        <authorList>
            <person name="Badouin H."/>
            <person name="Gouzy J."/>
            <person name="Grassa C.J."/>
            <person name="Murat F."/>
            <person name="Staton S.E."/>
            <person name="Cottret L."/>
            <person name="Lelandais-Briere C."/>
            <person name="Owens G.L."/>
            <person name="Carrere S."/>
            <person name="Mayjonade B."/>
            <person name="Legrand L."/>
            <person name="Gill N."/>
            <person name="Kane N.C."/>
            <person name="Bowers J.E."/>
            <person name="Hubner S."/>
            <person name="Bellec A."/>
            <person name="Berard A."/>
            <person name="Berges H."/>
            <person name="Blanchet N."/>
            <person name="Boniface M.C."/>
            <person name="Brunel D."/>
            <person name="Catrice O."/>
            <person name="Chaidir N."/>
            <person name="Claudel C."/>
            <person name="Donnadieu C."/>
            <person name="Faraut T."/>
            <person name="Fievet G."/>
            <person name="Helmstetter N."/>
            <person name="King M."/>
            <person name="Knapp S.J."/>
            <person name="Lai Z."/>
            <person name="Le Paslier M.C."/>
            <person name="Lippi Y."/>
            <person name="Lorenzon L."/>
            <person name="Mandel J.R."/>
            <person name="Marage G."/>
            <person name="Marchand G."/>
            <person name="Marquand E."/>
            <person name="Bret-Mestries E."/>
            <person name="Morien E."/>
            <person name="Nambeesan S."/>
            <person name="Nguyen T."/>
            <person name="Pegot-Espagnet P."/>
            <person name="Pouilly N."/>
            <person name="Raftis F."/>
            <person name="Sallet E."/>
            <person name="Schiex T."/>
            <person name="Thomas J."/>
            <person name="Vandecasteele C."/>
            <person name="Vares D."/>
            <person name="Vear F."/>
            <person name="Vautrin S."/>
            <person name="Crespi M."/>
            <person name="Mangin B."/>
            <person name="Burke J.M."/>
            <person name="Salse J."/>
            <person name="Munos S."/>
            <person name="Vincourt P."/>
            <person name="Rieseberg L.H."/>
            <person name="Langlade N.B."/>
        </authorList>
    </citation>
    <scope>NUCLEOTIDE SEQUENCE [LARGE SCALE GENOMIC DNA]</scope>
    <source>
        <strain evidence="3">cv. SF193</strain>
    </source>
</reference>